<sequence>MGQVKEAMDTLTEGVGLAKTIALKAAKRPWSRVMLMASVGVLVMGSSSFYMTLLVDEFGKNTDDFFAEYLMQQQDTFDQRALDYIEICMDAQKSNDPNKDYYCQDATAFYKDAITDLPNNRVEENIRRAAYSAMKVELGAKLRASAMERAIKKKPKLNDTLKFLLSIQGIILFCTMGAIVMGGTAFYTYRLARAER</sequence>
<dbReference type="EMBL" id="JTGH01000004">
    <property type="protein sequence ID" value="KIF62991.1"/>
    <property type="molecule type" value="Genomic_DNA"/>
</dbReference>
<evidence type="ECO:0000256" key="1">
    <source>
        <dbReference type="SAM" id="Phobius"/>
    </source>
</evidence>
<keyword evidence="1" id="KW-0472">Membrane</keyword>
<dbReference type="RefSeq" id="WP_039765676.1">
    <property type="nucleotide sequence ID" value="NZ_JTGH01000004.1"/>
</dbReference>
<keyword evidence="1" id="KW-1133">Transmembrane helix</keyword>
<evidence type="ECO:0000313" key="2">
    <source>
        <dbReference type="EMBL" id="KIF62991.1"/>
    </source>
</evidence>
<feature type="transmembrane region" description="Helical" evidence="1">
    <location>
        <begin position="163"/>
        <end position="189"/>
    </location>
</feature>
<dbReference type="AlphaFoldDB" id="A0AAE2AAS6"/>
<proteinExistence type="predicted"/>
<reference evidence="2 3" key="1">
    <citation type="submission" date="2014-11" db="EMBL/GenBank/DDBJ databases">
        <title>Draft genome sequence of Pseudomonas fluorescens strains SF4c SF39a.</title>
        <authorList>
            <person name="Underwood G.E."/>
            <person name="Ly L.K."/>
            <person name="Bitzer A.S."/>
            <person name="Godino A."/>
            <person name="Bucci V."/>
            <person name="Fischer S."/>
            <person name="Silby M.W."/>
        </authorList>
    </citation>
    <scope>NUCLEOTIDE SEQUENCE [LARGE SCALE GENOMIC DNA]</scope>
    <source>
        <strain evidence="2 3">SF4c</strain>
    </source>
</reference>
<evidence type="ECO:0008006" key="4">
    <source>
        <dbReference type="Google" id="ProtNLM"/>
    </source>
</evidence>
<organism evidence="2 3">
    <name type="scientific">Pseudomonas fluorescens</name>
    <dbReference type="NCBI Taxonomy" id="294"/>
    <lineage>
        <taxon>Bacteria</taxon>
        <taxon>Pseudomonadati</taxon>
        <taxon>Pseudomonadota</taxon>
        <taxon>Gammaproteobacteria</taxon>
        <taxon>Pseudomonadales</taxon>
        <taxon>Pseudomonadaceae</taxon>
        <taxon>Pseudomonas</taxon>
    </lineage>
</organism>
<comment type="caution">
    <text evidence="2">The sequence shown here is derived from an EMBL/GenBank/DDBJ whole genome shotgun (WGS) entry which is preliminary data.</text>
</comment>
<accession>A0AAE2AAS6</accession>
<protein>
    <recommendedName>
        <fullName evidence="4">Transmembrane protein</fullName>
    </recommendedName>
</protein>
<keyword evidence="1" id="KW-0812">Transmembrane</keyword>
<name>A0AAE2AAS6_PSEFL</name>
<gene>
    <name evidence="2" type="ORF">QS95_03700</name>
</gene>
<dbReference type="Proteomes" id="UP000031587">
    <property type="component" value="Unassembled WGS sequence"/>
</dbReference>
<feature type="transmembrane region" description="Helical" evidence="1">
    <location>
        <begin position="33"/>
        <end position="55"/>
    </location>
</feature>
<evidence type="ECO:0000313" key="3">
    <source>
        <dbReference type="Proteomes" id="UP000031587"/>
    </source>
</evidence>